<dbReference type="EC" id="2.7.7.6" evidence="11"/>
<keyword evidence="2 11" id="KW-0240">DNA-directed RNA polymerase</keyword>
<evidence type="ECO:0000259" key="14">
    <source>
        <dbReference type="Pfam" id="PF04560"/>
    </source>
</evidence>
<dbReference type="InterPro" id="IPR007641">
    <property type="entry name" value="RNA_pol_Rpb2_7"/>
</dbReference>
<evidence type="ECO:0000256" key="6">
    <source>
        <dbReference type="ARBA" id="ARBA00022771"/>
    </source>
</evidence>
<dbReference type="Pfam" id="PF04566">
    <property type="entry name" value="RNA_pol_Rpb2_4"/>
    <property type="match status" value="1"/>
</dbReference>
<dbReference type="EMBL" id="KY684085">
    <property type="protein sequence ID" value="ARF09480.1"/>
    <property type="molecule type" value="Genomic_DNA"/>
</dbReference>
<dbReference type="InterPro" id="IPR014724">
    <property type="entry name" value="RNA_pol_RPB2_OB-fold"/>
</dbReference>
<comment type="function">
    <text evidence="11">DNA-dependent RNA polymerase catalyzes the transcription of DNA into RNA using the four ribonucleoside triphosphates as substrates.</text>
</comment>
<keyword evidence="7" id="KW-0862">Zinc</keyword>
<dbReference type="Pfam" id="PF04567">
    <property type="entry name" value="RNA_pol_Rpb2_5"/>
    <property type="match status" value="1"/>
</dbReference>
<dbReference type="GO" id="GO:0003677">
    <property type="term" value="F:DNA binding"/>
    <property type="evidence" value="ECO:0007669"/>
    <property type="project" value="InterPro"/>
</dbReference>
<evidence type="ECO:0000256" key="3">
    <source>
        <dbReference type="ARBA" id="ARBA00022679"/>
    </source>
</evidence>
<dbReference type="InterPro" id="IPR036844">
    <property type="entry name" value="Hint_dom_sf"/>
</dbReference>
<feature type="domain" description="DNA-directed RNA polymerase subunit 2 hybrid-binding" evidence="13">
    <location>
        <begin position="752"/>
        <end position="1099"/>
    </location>
</feature>
<keyword evidence="3 11" id="KW-0808">Transferase</keyword>
<dbReference type="InterPro" id="IPR007120">
    <property type="entry name" value="DNA-dir_RNAP_su2_dom"/>
</dbReference>
<feature type="compositionally biased region" description="Polar residues" evidence="12">
    <location>
        <begin position="1"/>
        <end position="10"/>
    </location>
</feature>
<evidence type="ECO:0000259" key="13">
    <source>
        <dbReference type="Pfam" id="PF00562"/>
    </source>
</evidence>
<feature type="region of interest" description="Disordered" evidence="12">
    <location>
        <begin position="1"/>
        <end position="34"/>
    </location>
</feature>
<evidence type="ECO:0000259" key="16">
    <source>
        <dbReference type="Pfam" id="PF04563"/>
    </source>
</evidence>
<dbReference type="PROSITE" id="PS01166">
    <property type="entry name" value="RNA_POL_BETA"/>
    <property type="match status" value="1"/>
</dbReference>
<evidence type="ECO:0000259" key="18">
    <source>
        <dbReference type="Pfam" id="PF04566"/>
    </source>
</evidence>
<evidence type="ECO:0000313" key="20">
    <source>
        <dbReference type="EMBL" id="ARF09480.1"/>
    </source>
</evidence>
<keyword evidence="6" id="KW-0863">Zinc-finger</keyword>
<proteinExistence type="inferred from homology"/>
<dbReference type="InterPro" id="IPR007647">
    <property type="entry name" value="RNA_pol_Rpb2_5"/>
</dbReference>
<evidence type="ECO:0000256" key="5">
    <source>
        <dbReference type="ARBA" id="ARBA00022723"/>
    </source>
</evidence>
<dbReference type="GO" id="GO:0006351">
    <property type="term" value="P:DNA-templated transcription"/>
    <property type="evidence" value="ECO:0007669"/>
    <property type="project" value="InterPro"/>
</dbReference>
<feature type="domain" description="RNA polymerase Rpb2" evidence="17">
    <location>
        <begin position="473"/>
        <end position="536"/>
    </location>
</feature>
<dbReference type="Pfam" id="PF04560">
    <property type="entry name" value="RNA_pol_Rpb2_7"/>
    <property type="match status" value="1"/>
</dbReference>
<dbReference type="Gene3D" id="3.90.1070.20">
    <property type="match status" value="1"/>
</dbReference>
<comment type="catalytic activity">
    <reaction evidence="9 11">
        <text>RNA(n) + a ribonucleoside 5'-triphosphate = RNA(n+1) + diphosphate</text>
        <dbReference type="Rhea" id="RHEA:21248"/>
        <dbReference type="Rhea" id="RHEA-COMP:14527"/>
        <dbReference type="Rhea" id="RHEA-COMP:17342"/>
        <dbReference type="ChEBI" id="CHEBI:33019"/>
        <dbReference type="ChEBI" id="CHEBI:61557"/>
        <dbReference type="ChEBI" id="CHEBI:140395"/>
        <dbReference type="EC" id="2.7.7.6"/>
    </reaction>
</comment>
<feature type="domain" description="RNA polymerase beta subunit protrusion" evidence="16">
    <location>
        <begin position="63"/>
        <end position="446"/>
    </location>
</feature>
<dbReference type="SUPFAM" id="SSF51294">
    <property type="entry name" value="Hedgehog/intein (Hint) domain"/>
    <property type="match status" value="1"/>
</dbReference>
<dbReference type="InterPro" id="IPR007644">
    <property type="entry name" value="RNA_pol_bsu_protrusion"/>
</dbReference>
<comment type="similarity">
    <text evidence="1 10">Belongs to the RNA polymerase beta chain family.</text>
</comment>
<dbReference type="Gene3D" id="2.170.16.10">
    <property type="entry name" value="Hedgehog/Intein (Hint) domain"/>
    <property type="match status" value="1"/>
</dbReference>
<dbReference type="InterPro" id="IPR007642">
    <property type="entry name" value="RNA_pol_Rpb2_2"/>
</dbReference>
<dbReference type="Gene3D" id="3.90.1110.10">
    <property type="entry name" value="RNA polymerase Rpb2, domain 2"/>
    <property type="match status" value="1"/>
</dbReference>
<dbReference type="Pfam" id="PF04563">
    <property type="entry name" value="RNA_pol_Rpb2_1"/>
    <property type="match status" value="1"/>
</dbReference>
<evidence type="ECO:0000256" key="11">
    <source>
        <dbReference type="RuleBase" id="RU363031"/>
    </source>
</evidence>
<dbReference type="GO" id="GO:0003899">
    <property type="term" value="F:DNA-directed RNA polymerase activity"/>
    <property type="evidence" value="ECO:0007669"/>
    <property type="project" value="UniProtKB-EC"/>
</dbReference>
<dbReference type="Gene3D" id="3.90.1800.10">
    <property type="entry name" value="RNA polymerase alpha subunit dimerisation domain"/>
    <property type="match status" value="1"/>
</dbReference>
<evidence type="ECO:0000256" key="2">
    <source>
        <dbReference type="ARBA" id="ARBA00022478"/>
    </source>
</evidence>
<feature type="domain" description="RNA polymerase Rpb2" evidence="19">
    <location>
        <begin position="668"/>
        <end position="743"/>
    </location>
</feature>
<dbReference type="GO" id="GO:0008270">
    <property type="term" value="F:zinc ion binding"/>
    <property type="evidence" value="ECO:0007669"/>
    <property type="project" value="UniProtKB-KW"/>
</dbReference>
<accession>A0A1V0SCN0</accession>
<feature type="compositionally biased region" description="Basic and acidic residues" evidence="12">
    <location>
        <begin position="15"/>
        <end position="30"/>
    </location>
</feature>
<name>A0A1V0SCN0_9VIRU</name>
<dbReference type="GO" id="GO:0000428">
    <property type="term" value="C:DNA-directed RNA polymerase complex"/>
    <property type="evidence" value="ECO:0007669"/>
    <property type="project" value="UniProtKB-KW"/>
</dbReference>
<evidence type="ECO:0000256" key="8">
    <source>
        <dbReference type="ARBA" id="ARBA00023163"/>
    </source>
</evidence>
<dbReference type="InterPro" id="IPR007121">
    <property type="entry name" value="RNA_pol_bsu_CS"/>
</dbReference>
<evidence type="ECO:0000256" key="1">
    <source>
        <dbReference type="ARBA" id="ARBA00006835"/>
    </source>
</evidence>
<keyword evidence="8 11" id="KW-0804">Transcription</keyword>
<evidence type="ECO:0000256" key="4">
    <source>
        <dbReference type="ARBA" id="ARBA00022695"/>
    </source>
</evidence>
<feature type="domain" description="RNA polymerase Rpb2" evidence="18">
    <location>
        <begin position="575"/>
        <end position="640"/>
    </location>
</feature>
<evidence type="ECO:0000259" key="19">
    <source>
        <dbReference type="Pfam" id="PF04567"/>
    </source>
</evidence>
<dbReference type="InterPro" id="IPR007645">
    <property type="entry name" value="RNA_pol_Rpb2_3"/>
</dbReference>
<evidence type="ECO:0000256" key="12">
    <source>
        <dbReference type="SAM" id="MobiDB-lite"/>
    </source>
</evidence>
<dbReference type="Gene3D" id="2.40.50.150">
    <property type="match status" value="1"/>
</dbReference>
<evidence type="ECO:0000256" key="10">
    <source>
        <dbReference type="RuleBase" id="RU000434"/>
    </source>
</evidence>
<dbReference type="Pfam" id="PF04565">
    <property type="entry name" value="RNA_pol_Rpb2_3"/>
    <property type="match status" value="1"/>
</dbReference>
<evidence type="ECO:0000256" key="9">
    <source>
        <dbReference type="ARBA" id="ARBA00048552"/>
    </source>
</evidence>
<evidence type="ECO:0000259" key="17">
    <source>
        <dbReference type="Pfam" id="PF04565"/>
    </source>
</evidence>
<reference evidence="20" key="1">
    <citation type="journal article" date="2017" name="Science">
        <title>Giant viruses with an expanded complement of translation system components.</title>
        <authorList>
            <person name="Schulz F."/>
            <person name="Yutin N."/>
            <person name="Ivanova N.N."/>
            <person name="Ortega D.R."/>
            <person name="Lee T.K."/>
            <person name="Vierheilig J."/>
            <person name="Daims H."/>
            <person name="Horn M."/>
            <person name="Wagner M."/>
            <person name="Jensen G.J."/>
            <person name="Kyrpides N.C."/>
            <person name="Koonin E.V."/>
            <person name="Woyke T."/>
        </authorList>
    </citation>
    <scope>NUCLEOTIDE SEQUENCE</scope>
    <source>
        <strain evidence="20">ILV1</strain>
    </source>
</reference>
<dbReference type="PANTHER" id="PTHR20856">
    <property type="entry name" value="DNA-DIRECTED RNA POLYMERASE I SUBUNIT 2"/>
    <property type="match status" value="1"/>
</dbReference>
<dbReference type="InterPro" id="IPR037034">
    <property type="entry name" value="RNA_pol_Rpb2_2_sf"/>
</dbReference>
<sequence length="1373" mass="157796">MNFAVESSDNMLGKKIQDGGLKKQKNEEKNTTTSNNNIALDNIYKLSDLFFRQKNVMQSHLYNSSDKLLDEDIPNFLTKANSVFFEKVTKDRVYKYKFKFSDIGVKPPFIDMDDEMMFPSDARLRNLTYASKIVATITQIQEVTDIATGTVTSNVVGQPEYEYPIVNMPIMIRSKYCSLNLKKGHNNSECDYDPGGYYIVNGSEKVVVSLERMIENRPLVFIKKESAVKIYTVQVNSKSTKTDMMQIINIRLKKDNTMTIRVPILNEIPVFILMRALGIESDSDIINYCVYDSNDIDMIGMVRMSLEQTKNEKGVKILSQTDAINYLMTKMRIIKKYTETDKETKQKEKKLHLLQLLKDNMLPHVDNNYTEKAFYIGYMINRLLHCKLGRIPIDDRDSYINKRIDLPGQLIFELFKQYYKKMLNECNKFFKKRNADDEKPLNVINQIKPNIIDQGLKTALLTGNWGKKKGVAQMLQRLTYLQTLASLRRINSPTADSSTNKLTAPRHLHPSIIGPICHCETSEGHKVGLVKNLSQIGSVTVVKNSQFDHLKGILKQKVRNIQDVPINQYGRYTRVLLDGEIIGLTDSPRKLYYELKQMKYNGAFDQLVGIAHDIRSEIECKDLRINCDTGRIYHPTIRVEENEIKLSKEIIDLISEEGTENATKIISWNQFMMKFPGVIEYIDSDEKANAMMAMYPRDVEEMRMRMNESTELVKKLEPSDFTNIVNRYDRFTYVKYTHCEIDPNLLLGVVVANIPFLECNQGPRNIYQYSQARQAMGIYATNYRDRLDISYILYHPQRPIVTTRSMKYINTDKIPAGENCIVAIACYGGWNQEDSNFMSKAAIDYGLFRSTSVKKYMTTIQKNQSTSQDDIFIKPDRSQVAGMRHGSYDKLNEKGYAPEETRLENGDILIGKVSPIQAVGNSNKLFKDSSEHYKSHIPGTVDKVYTDIFNHEGYEMRKVRVRSERVPIIGDKFCSRSAQKGTNGIQLSASDMMFSGSNGIQVDLILNTNAIPSRMTIGQLIECLCGKVAAMSGTEIDGSGFSNFDLNDIKNKLKSFGYREDGTEFMRNGMTGKKMNIPIFVGPTYYQRLKHMVADKIHCLTMDHEVLTYVGWKTFNKITIEDQIATLKDGKLVYDKPINLLYYPDFEGKLYHIKTQEIDLQVTDNHRMWVSIFADNKWLPYDLIEAKNIVGQRVKYQGLYCEIEINSDNIIVEELVDTKCPVFCLQVPSEVFFVRRNGLAVWTGNSRSRGPQTILTRQPPEGRARDGGLRYGEMERDACLGHGVAKFLKERLLETADIYHCYVCNQCGLFAQRMLRKDNKAYPTKKDIYFCQACRNYTDISKIRIPYAFKLLIQELMAMNICPRIKTKRNAYE</sequence>
<evidence type="ECO:0000256" key="7">
    <source>
        <dbReference type="ARBA" id="ARBA00022833"/>
    </source>
</evidence>
<feature type="domain" description="RNA polymerase Rpb2" evidence="14">
    <location>
        <begin position="1267"/>
        <end position="1367"/>
    </location>
</feature>
<dbReference type="InterPro" id="IPR015712">
    <property type="entry name" value="DNA-dir_RNA_pol_su2"/>
</dbReference>
<organism evidence="20">
    <name type="scientific">Indivirus ILV1</name>
    <dbReference type="NCBI Taxonomy" id="1977633"/>
    <lineage>
        <taxon>Viruses</taxon>
        <taxon>Varidnaviria</taxon>
        <taxon>Bamfordvirae</taxon>
        <taxon>Nucleocytoviricota</taxon>
        <taxon>Megaviricetes</taxon>
        <taxon>Imitervirales</taxon>
        <taxon>Mimiviridae</taxon>
        <taxon>Klosneuvirinae</taxon>
        <taxon>Indivirus</taxon>
    </lineage>
</organism>
<dbReference type="SUPFAM" id="SSF64484">
    <property type="entry name" value="beta and beta-prime subunits of DNA dependent RNA-polymerase"/>
    <property type="match status" value="2"/>
</dbReference>
<protein>
    <recommendedName>
        <fullName evidence="11">DNA-directed RNA polymerase subunit beta</fullName>
        <ecNumber evidence="11">2.7.7.6</ecNumber>
    </recommendedName>
</protein>
<dbReference type="CDD" id="cd00653">
    <property type="entry name" value="RNA_pol_B_RPB2"/>
    <property type="match status" value="1"/>
</dbReference>
<keyword evidence="5" id="KW-0479">Metal-binding</keyword>
<gene>
    <name evidence="20" type="ORF">Indivirus_1_103</name>
</gene>
<feature type="domain" description="RNA polymerase Rpb2" evidence="15">
    <location>
        <begin position="218"/>
        <end position="405"/>
    </location>
</feature>
<dbReference type="InterPro" id="IPR007646">
    <property type="entry name" value="RNA_pol_Rpb2_4"/>
</dbReference>
<dbReference type="Pfam" id="PF00562">
    <property type="entry name" value="RNA_pol_Rpb2_6"/>
    <property type="match status" value="1"/>
</dbReference>
<keyword evidence="4 11" id="KW-0548">Nucleotidyltransferase</keyword>
<dbReference type="Gene3D" id="2.40.270.10">
    <property type="entry name" value="DNA-directed RNA polymerase, subunit 2, domain 6"/>
    <property type="match status" value="1"/>
</dbReference>
<dbReference type="Pfam" id="PF04561">
    <property type="entry name" value="RNA_pol_Rpb2_2"/>
    <property type="match status" value="1"/>
</dbReference>
<dbReference type="GO" id="GO:0032549">
    <property type="term" value="F:ribonucleoside binding"/>
    <property type="evidence" value="ECO:0007669"/>
    <property type="project" value="InterPro"/>
</dbReference>
<dbReference type="InterPro" id="IPR037033">
    <property type="entry name" value="DNA-dir_RNAP_su2_hyb_sf"/>
</dbReference>
<evidence type="ECO:0000259" key="15">
    <source>
        <dbReference type="Pfam" id="PF04561"/>
    </source>
</evidence>